<keyword evidence="2" id="KW-1185">Reference proteome</keyword>
<evidence type="ECO:0000313" key="1">
    <source>
        <dbReference type="EMBL" id="KAI3710444.1"/>
    </source>
</evidence>
<dbReference type="Proteomes" id="UP001055811">
    <property type="component" value="Linkage Group LG07"/>
</dbReference>
<comment type="caution">
    <text evidence="1">The sequence shown here is derived from an EMBL/GenBank/DDBJ whole genome shotgun (WGS) entry which is preliminary data.</text>
</comment>
<gene>
    <name evidence="1" type="ORF">L2E82_40225</name>
</gene>
<dbReference type="EMBL" id="CM042015">
    <property type="protein sequence ID" value="KAI3710444.1"/>
    <property type="molecule type" value="Genomic_DNA"/>
</dbReference>
<proteinExistence type="predicted"/>
<reference evidence="2" key="1">
    <citation type="journal article" date="2022" name="Mol. Ecol. Resour.">
        <title>The genomes of chicory, endive, great burdock and yacon provide insights into Asteraceae palaeo-polyploidization history and plant inulin production.</title>
        <authorList>
            <person name="Fan W."/>
            <person name="Wang S."/>
            <person name="Wang H."/>
            <person name="Wang A."/>
            <person name="Jiang F."/>
            <person name="Liu H."/>
            <person name="Zhao H."/>
            <person name="Xu D."/>
            <person name="Zhang Y."/>
        </authorList>
    </citation>
    <scope>NUCLEOTIDE SEQUENCE [LARGE SCALE GENOMIC DNA]</scope>
    <source>
        <strain evidence="2">cv. Punajuju</strain>
    </source>
</reference>
<sequence length="173" mass="19088">MSSEDGTQAGFSDEEDEDFEVADDEESVVEDTFFEETVNSLFAREGENKYNLGTHASSSGGEDKNLDLDADDGSIVQDTIFEKYSTVNSTREGENTIINSHVGVKEKTSMPSDHETREGKDPRLSSDHNMREGEKPEVKSATTREGENTKVKDGTDGPNMSEEKHSEVVGDRK</sequence>
<reference evidence="1 2" key="2">
    <citation type="journal article" date="2022" name="Mol. Ecol. Resour.">
        <title>The genomes of chicory, endive, great burdock and yacon provide insights into Asteraceae paleo-polyploidization history and plant inulin production.</title>
        <authorList>
            <person name="Fan W."/>
            <person name="Wang S."/>
            <person name="Wang H."/>
            <person name="Wang A."/>
            <person name="Jiang F."/>
            <person name="Liu H."/>
            <person name="Zhao H."/>
            <person name="Xu D."/>
            <person name="Zhang Y."/>
        </authorList>
    </citation>
    <scope>NUCLEOTIDE SEQUENCE [LARGE SCALE GENOMIC DNA]</scope>
    <source>
        <strain evidence="2">cv. Punajuju</strain>
        <tissue evidence="1">Leaves</tissue>
    </source>
</reference>
<evidence type="ECO:0000313" key="2">
    <source>
        <dbReference type="Proteomes" id="UP001055811"/>
    </source>
</evidence>
<protein>
    <submittedName>
        <fullName evidence="1">Uncharacterized protein</fullName>
    </submittedName>
</protein>
<organism evidence="1 2">
    <name type="scientific">Cichorium intybus</name>
    <name type="common">Chicory</name>
    <dbReference type="NCBI Taxonomy" id="13427"/>
    <lineage>
        <taxon>Eukaryota</taxon>
        <taxon>Viridiplantae</taxon>
        <taxon>Streptophyta</taxon>
        <taxon>Embryophyta</taxon>
        <taxon>Tracheophyta</taxon>
        <taxon>Spermatophyta</taxon>
        <taxon>Magnoliopsida</taxon>
        <taxon>eudicotyledons</taxon>
        <taxon>Gunneridae</taxon>
        <taxon>Pentapetalae</taxon>
        <taxon>asterids</taxon>
        <taxon>campanulids</taxon>
        <taxon>Asterales</taxon>
        <taxon>Asteraceae</taxon>
        <taxon>Cichorioideae</taxon>
        <taxon>Cichorieae</taxon>
        <taxon>Cichoriinae</taxon>
        <taxon>Cichorium</taxon>
    </lineage>
</organism>
<name>A0ACB9AJP0_CICIN</name>
<accession>A0ACB9AJP0</accession>